<sequence length="638" mass="72504">MSSRRVPLTSNPNVANSPLRGPSSLHAFAKQKRSYANIQREEAYGQPPPVKKQVLDNGTQRAVRSPSKASRTQVLVQRASTRPVTKERVARATPASTRTVQDVDTEKEVWKKHHRAKFPKMVFYFESIPDDIRAKLTKRVNYLGARQEPFFSIDITHVVTTRSIPPEKSGTQHEHSLDQEQREPEEQPQTINPSLLDRNTAAGRRKLLFDFQQTQIPSQQTDDPTRRTKATRNNDVLHKAREMGKKIWSLDKFQNMLAVLLETETQATTYASRTTSVRSQYGMTKGSHEPNLLQLLHNERLNGPSDRDPTAVNRELAYFKGPYIYVWDMDEKYKPVMVREYAKAANKQDGEWPQFRSVGNGRCPFVEEIDIPDKERRNREREKDVRPAKREDPVPILKPPEIPMPKPVTGKRTLAEMEDGQNRVRTGLALDIFNPAKAVLSKQTELKSQNAFTSRAEGTRLFAGEPVASGMQPSNVTSAIRSQMISSTSGINGSKAGTSKEVHGLQRKVLQKSKPASHDVSSRRFAEVSMDVASSRSTTMSRQTSKAVQPADDESQRTEGREKKLNSQSLKSKRDLKPGYCENCQDKFPDFDEHILSRKHRKFAENDDNWTELDLLLEQLKRMPKYTGAESDDEDDGW</sequence>
<dbReference type="Gene3D" id="6.10.250.3410">
    <property type="entry name" value="DBF zinc finger"/>
    <property type="match status" value="1"/>
</dbReference>
<dbReference type="EMBL" id="AZHE01000005">
    <property type="protein sequence ID" value="KHN99094.1"/>
    <property type="molecule type" value="Genomic_DNA"/>
</dbReference>
<keyword evidence="3" id="KW-0862">Zinc</keyword>
<dbReference type="RefSeq" id="XP_040680160.1">
    <property type="nucleotide sequence ID" value="XM_040821591.1"/>
</dbReference>
<name>A0A0B2WZS6_METAS</name>
<dbReference type="Pfam" id="PF08630">
    <property type="entry name" value="Dfp1_Him1_M"/>
    <property type="match status" value="1"/>
</dbReference>
<evidence type="ECO:0000313" key="8">
    <source>
        <dbReference type="Proteomes" id="UP000030816"/>
    </source>
</evidence>
<feature type="region of interest" description="Disordered" evidence="5">
    <location>
        <begin position="1"/>
        <end position="25"/>
    </location>
</feature>
<dbReference type="STRING" id="1081103.A0A0B2WZS6"/>
<dbReference type="OrthoDB" id="21380at2759"/>
<dbReference type="GeneID" id="63737247"/>
<feature type="region of interest" description="Disordered" evidence="5">
    <location>
        <begin position="40"/>
        <end position="69"/>
    </location>
</feature>
<dbReference type="GO" id="GO:1901987">
    <property type="term" value="P:regulation of cell cycle phase transition"/>
    <property type="evidence" value="ECO:0007669"/>
    <property type="project" value="TreeGrafter"/>
</dbReference>
<evidence type="ECO:0000313" key="7">
    <source>
        <dbReference type="EMBL" id="KHN99094.1"/>
    </source>
</evidence>
<feature type="compositionally biased region" description="Polar residues" evidence="5">
    <location>
        <begin position="56"/>
        <end position="69"/>
    </location>
</feature>
<dbReference type="HOGENOM" id="CLU_017715_0_0_1"/>
<dbReference type="SUPFAM" id="SSF52113">
    <property type="entry name" value="BRCT domain"/>
    <property type="match status" value="1"/>
</dbReference>
<feature type="region of interest" description="Disordered" evidence="5">
    <location>
        <begin position="210"/>
        <end position="229"/>
    </location>
</feature>
<dbReference type="InterPro" id="IPR036420">
    <property type="entry name" value="BRCT_dom_sf"/>
</dbReference>
<dbReference type="GO" id="GO:0003676">
    <property type="term" value="F:nucleic acid binding"/>
    <property type="evidence" value="ECO:0007669"/>
    <property type="project" value="InterPro"/>
</dbReference>
<reference evidence="7 8" key="1">
    <citation type="journal article" date="2014" name="Proc. Natl. Acad. Sci. U.S.A.">
        <title>Trajectory and genomic determinants of fungal-pathogen speciation and host adaptation.</title>
        <authorList>
            <person name="Hu X."/>
            <person name="Xiao G."/>
            <person name="Zheng P."/>
            <person name="Shang Y."/>
            <person name="Su Y."/>
            <person name="Zhang X."/>
            <person name="Liu X."/>
            <person name="Zhan S."/>
            <person name="St Leger R.J."/>
            <person name="Wang C."/>
        </authorList>
    </citation>
    <scope>NUCLEOTIDE SEQUENCE [LARGE SCALE GENOMIC DNA]</scope>
    <source>
        <strain evidence="7 8">ARSEF 1941</strain>
    </source>
</reference>
<dbReference type="Gene3D" id="3.40.50.10190">
    <property type="entry name" value="BRCT domain"/>
    <property type="match status" value="2"/>
</dbReference>
<dbReference type="SMART" id="SM00586">
    <property type="entry name" value="ZnF_DBF"/>
    <property type="match status" value="1"/>
</dbReference>
<dbReference type="GO" id="GO:0010571">
    <property type="term" value="P:positive regulation of nuclear cell cycle DNA replication"/>
    <property type="evidence" value="ECO:0007669"/>
    <property type="project" value="TreeGrafter"/>
</dbReference>
<dbReference type="InterPro" id="IPR006572">
    <property type="entry name" value="Znf_DBF"/>
</dbReference>
<feature type="region of interest" description="Disordered" evidence="5">
    <location>
        <begin position="488"/>
        <end position="579"/>
    </location>
</feature>
<organism evidence="7 8">
    <name type="scientific">Metarhizium album (strain ARSEF 1941)</name>
    <dbReference type="NCBI Taxonomy" id="1081103"/>
    <lineage>
        <taxon>Eukaryota</taxon>
        <taxon>Fungi</taxon>
        <taxon>Dikarya</taxon>
        <taxon>Ascomycota</taxon>
        <taxon>Pezizomycotina</taxon>
        <taxon>Sordariomycetes</taxon>
        <taxon>Hypocreomycetidae</taxon>
        <taxon>Hypocreales</taxon>
        <taxon>Clavicipitaceae</taxon>
        <taxon>Metarhizium</taxon>
    </lineage>
</organism>
<keyword evidence="8" id="KW-1185">Reference proteome</keyword>
<dbReference type="InterPro" id="IPR051590">
    <property type="entry name" value="Replication_Regulatory_Kinase"/>
</dbReference>
<feature type="region of interest" description="Disordered" evidence="5">
    <location>
        <begin position="370"/>
        <end position="408"/>
    </location>
</feature>
<keyword evidence="1" id="KW-0479">Metal-binding</keyword>
<proteinExistence type="predicted"/>
<evidence type="ECO:0000256" key="1">
    <source>
        <dbReference type="ARBA" id="ARBA00022723"/>
    </source>
</evidence>
<protein>
    <submittedName>
        <fullName evidence="7">G1/S regulator</fullName>
    </submittedName>
</protein>
<feature type="compositionally biased region" description="Basic and acidic residues" evidence="5">
    <location>
        <begin position="170"/>
        <end position="185"/>
    </location>
</feature>
<evidence type="ECO:0000256" key="3">
    <source>
        <dbReference type="ARBA" id="ARBA00022833"/>
    </source>
</evidence>
<evidence type="ECO:0000256" key="4">
    <source>
        <dbReference type="PROSITE-ProRule" id="PRU00600"/>
    </source>
</evidence>
<dbReference type="GO" id="GO:0043539">
    <property type="term" value="F:protein serine/threonine kinase activator activity"/>
    <property type="evidence" value="ECO:0007669"/>
    <property type="project" value="TreeGrafter"/>
</dbReference>
<feature type="compositionally biased region" description="Polar residues" evidence="5">
    <location>
        <begin position="1"/>
        <end position="16"/>
    </location>
</feature>
<comment type="caution">
    <text evidence="7">The sequence shown here is derived from an EMBL/GenBank/DDBJ whole genome shotgun (WGS) entry which is preliminary data.</text>
</comment>
<dbReference type="Pfam" id="PF22437">
    <property type="entry name" value="DBF4_BRCT"/>
    <property type="match status" value="1"/>
</dbReference>
<dbReference type="InterPro" id="IPR038545">
    <property type="entry name" value="Znf_DBF_sf"/>
</dbReference>
<dbReference type="CDD" id="cd00027">
    <property type="entry name" value="BRCT"/>
    <property type="match status" value="1"/>
</dbReference>
<dbReference type="FunFam" id="6.10.250.3410:FF:000001">
    <property type="entry name" value="Protein DBF4 homolog A"/>
    <property type="match status" value="1"/>
</dbReference>
<evidence type="ECO:0000259" key="6">
    <source>
        <dbReference type="PROSITE" id="PS51265"/>
    </source>
</evidence>
<dbReference type="AlphaFoldDB" id="A0A0B2WZS6"/>
<dbReference type="Pfam" id="PF07535">
    <property type="entry name" value="zf-DBF"/>
    <property type="match status" value="1"/>
</dbReference>
<feature type="compositionally biased region" description="Low complexity" evidence="5">
    <location>
        <begin position="534"/>
        <end position="545"/>
    </location>
</feature>
<keyword evidence="2 4" id="KW-0863">Zinc-finger</keyword>
<gene>
    <name evidence="7" type="ORF">MAM_02792</name>
</gene>
<dbReference type="Proteomes" id="UP000030816">
    <property type="component" value="Unassembled WGS sequence"/>
</dbReference>
<feature type="compositionally biased region" description="Polar residues" evidence="5">
    <location>
        <begin position="211"/>
        <end position="222"/>
    </location>
</feature>
<evidence type="ECO:0000256" key="5">
    <source>
        <dbReference type="SAM" id="MobiDB-lite"/>
    </source>
</evidence>
<accession>A0A0B2WZS6</accession>
<feature type="compositionally biased region" description="Pro residues" evidence="5">
    <location>
        <begin position="396"/>
        <end position="406"/>
    </location>
</feature>
<dbReference type="PANTHER" id="PTHR15375">
    <property type="entry name" value="ACTIVATOR OF S-PHASE KINASE-RELATED"/>
    <property type="match status" value="1"/>
</dbReference>
<feature type="compositionally biased region" description="Polar residues" evidence="5">
    <location>
        <begin position="488"/>
        <end position="497"/>
    </location>
</feature>
<feature type="compositionally biased region" description="Basic and acidic residues" evidence="5">
    <location>
        <begin position="371"/>
        <end position="393"/>
    </location>
</feature>
<feature type="domain" description="DBF4-type" evidence="6">
    <location>
        <begin position="574"/>
        <end position="623"/>
    </location>
</feature>
<dbReference type="InterPro" id="IPR055116">
    <property type="entry name" value="DBF4_BRCT"/>
</dbReference>
<dbReference type="GO" id="GO:0008270">
    <property type="term" value="F:zinc ion binding"/>
    <property type="evidence" value="ECO:0007669"/>
    <property type="project" value="UniProtKB-KW"/>
</dbReference>
<feature type="region of interest" description="Disordered" evidence="5">
    <location>
        <begin position="163"/>
        <end position="195"/>
    </location>
</feature>
<dbReference type="InterPro" id="IPR013939">
    <property type="entry name" value="Regulatory_Dfp1/Him1"/>
</dbReference>
<feature type="compositionally biased region" description="Basic and acidic residues" evidence="5">
    <location>
        <begin position="516"/>
        <end position="526"/>
    </location>
</feature>
<dbReference type="PROSITE" id="PS51265">
    <property type="entry name" value="ZF_DBF4"/>
    <property type="match status" value="1"/>
</dbReference>
<dbReference type="GO" id="GO:0031431">
    <property type="term" value="C:Dbf4-dependent protein kinase complex"/>
    <property type="evidence" value="ECO:0007669"/>
    <property type="project" value="TreeGrafter"/>
</dbReference>
<feature type="compositionally biased region" description="Basic and acidic residues" evidence="5">
    <location>
        <begin position="554"/>
        <end position="565"/>
    </location>
</feature>
<evidence type="ECO:0000256" key="2">
    <source>
        <dbReference type="ARBA" id="ARBA00022771"/>
    </source>
</evidence>
<dbReference type="PANTHER" id="PTHR15375:SF26">
    <property type="entry name" value="PROTEIN CHIFFON"/>
    <property type="match status" value="1"/>
</dbReference>